<keyword evidence="8" id="KW-1133">Transmembrane helix</keyword>
<feature type="chain" id="PRO_5045472278" description="Flagellar protein FliL" evidence="11">
    <location>
        <begin position="23"/>
        <end position="129"/>
    </location>
</feature>
<keyword evidence="4" id="KW-1003">Cell membrane</keyword>
<evidence type="ECO:0000313" key="12">
    <source>
        <dbReference type="EMBL" id="GAA3944345.1"/>
    </source>
</evidence>
<comment type="caution">
    <text evidence="12">The sequence shown here is derived from an EMBL/GenBank/DDBJ whole genome shotgun (WGS) entry which is preliminary data.</text>
</comment>
<evidence type="ECO:0000256" key="5">
    <source>
        <dbReference type="ARBA" id="ARBA00022500"/>
    </source>
</evidence>
<evidence type="ECO:0000256" key="2">
    <source>
        <dbReference type="ARBA" id="ARBA00004162"/>
    </source>
</evidence>
<evidence type="ECO:0000256" key="6">
    <source>
        <dbReference type="ARBA" id="ARBA00022692"/>
    </source>
</evidence>
<proteinExistence type="inferred from homology"/>
<keyword evidence="6" id="KW-0812">Transmembrane</keyword>
<evidence type="ECO:0000256" key="3">
    <source>
        <dbReference type="ARBA" id="ARBA00008281"/>
    </source>
</evidence>
<dbReference type="PANTHER" id="PTHR35091">
    <property type="entry name" value="FLAGELLAR PROTEIN FLIL"/>
    <property type="match status" value="1"/>
</dbReference>
<keyword evidence="11" id="KW-0732">Signal</keyword>
<evidence type="ECO:0000256" key="8">
    <source>
        <dbReference type="ARBA" id="ARBA00022989"/>
    </source>
</evidence>
<name>A0ABP7NDX3_9GAMM</name>
<dbReference type="RefSeq" id="WP_344800933.1">
    <property type="nucleotide sequence ID" value="NZ_BAABBN010000017.1"/>
</dbReference>
<keyword evidence="10" id="KW-0997">Cell inner membrane</keyword>
<dbReference type="EMBL" id="BAABBN010000017">
    <property type="protein sequence ID" value="GAA3944345.1"/>
    <property type="molecule type" value="Genomic_DNA"/>
</dbReference>
<dbReference type="InterPro" id="IPR005503">
    <property type="entry name" value="FliL"/>
</dbReference>
<evidence type="ECO:0000256" key="9">
    <source>
        <dbReference type="ARBA" id="ARBA00023136"/>
    </source>
</evidence>
<dbReference type="PANTHER" id="PTHR35091:SF2">
    <property type="entry name" value="FLAGELLAR PROTEIN FLIL"/>
    <property type="match status" value="1"/>
</dbReference>
<evidence type="ECO:0000256" key="11">
    <source>
        <dbReference type="SAM" id="SignalP"/>
    </source>
</evidence>
<evidence type="ECO:0000256" key="4">
    <source>
        <dbReference type="ARBA" id="ARBA00022475"/>
    </source>
</evidence>
<keyword evidence="7 10" id="KW-0283">Flagellar rotation</keyword>
<reference evidence="13" key="1">
    <citation type="journal article" date="2019" name="Int. J. Syst. Evol. Microbiol.">
        <title>The Global Catalogue of Microorganisms (GCM) 10K type strain sequencing project: providing services to taxonomists for standard genome sequencing and annotation.</title>
        <authorList>
            <consortium name="The Broad Institute Genomics Platform"/>
            <consortium name="The Broad Institute Genome Sequencing Center for Infectious Disease"/>
            <person name="Wu L."/>
            <person name="Ma J."/>
        </authorList>
    </citation>
    <scope>NUCLEOTIDE SEQUENCE [LARGE SCALE GENOMIC DNA]</scope>
    <source>
        <strain evidence="13">JCM 17551</strain>
    </source>
</reference>
<gene>
    <name evidence="12" type="ORF">GCM10022277_45080</name>
</gene>
<keyword evidence="9 10" id="KW-0472">Membrane</keyword>
<protein>
    <recommendedName>
        <fullName evidence="10">Flagellar protein FliL</fullName>
    </recommendedName>
</protein>
<keyword evidence="5 10" id="KW-0145">Chemotaxis</keyword>
<sequence>MFKRCLLLLSALCLLGGGPVYAVSYVTFDEHFTTNFGDPEKPKLSYLRVNVSMKVADDSTATRVRGHEPFIRDLIIRHLVRQKVETVRTEEAKTQLLTDIKTSVTEFLTEEEGEPLVEDVLFTEFVVQE</sequence>
<evidence type="ECO:0000256" key="7">
    <source>
        <dbReference type="ARBA" id="ARBA00022779"/>
    </source>
</evidence>
<evidence type="ECO:0000256" key="10">
    <source>
        <dbReference type="RuleBase" id="RU364125"/>
    </source>
</evidence>
<evidence type="ECO:0000313" key="13">
    <source>
        <dbReference type="Proteomes" id="UP001501565"/>
    </source>
</evidence>
<organism evidence="12 13">
    <name type="scientific">Litoribacillus peritrichatus</name>
    <dbReference type="NCBI Taxonomy" id="718191"/>
    <lineage>
        <taxon>Bacteria</taxon>
        <taxon>Pseudomonadati</taxon>
        <taxon>Pseudomonadota</taxon>
        <taxon>Gammaproteobacteria</taxon>
        <taxon>Oceanospirillales</taxon>
        <taxon>Oceanospirillaceae</taxon>
        <taxon>Litoribacillus</taxon>
    </lineage>
</organism>
<comment type="similarity">
    <text evidence="3 10">Belongs to the FliL family.</text>
</comment>
<feature type="signal peptide" evidence="11">
    <location>
        <begin position="1"/>
        <end position="22"/>
    </location>
</feature>
<dbReference type="Proteomes" id="UP001501565">
    <property type="component" value="Unassembled WGS sequence"/>
</dbReference>
<evidence type="ECO:0000256" key="1">
    <source>
        <dbReference type="ARBA" id="ARBA00002254"/>
    </source>
</evidence>
<keyword evidence="13" id="KW-1185">Reference proteome</keyword>
<accession>A0ABP7NDX3</accession>
<dbReference type="Pfam" id="PF03748">
    <property type="entry name" value="FliL"/>
    <property type="match status" value="1"/>
</dbReference>
<comment type="subcellular location">
    <subcellularLocation>
        <location evidence="10">Cell inner membrane</location>
    </subcellularLocation>
    <subcellularLocation>
        <location evidence="2">Cell membrane</location>
        <topology evidence="2">Single-pass membrane protein</topology>
    </subcellularLocation>
</comment>
<comment type="function">
    <text evidence="1 10">Controls the rotational direction of flagella during chemotaxis.</text>
</comment>